<dbReference type="GO" id="GO:0008061">
    <property type="term" value="F:chitin binding"/>
    <property type="evidence" value="ECO:0007669"/>
    <property type="project" value="InterPro"/>
</dbReference>
<dbReference type="Pfam" id="PF00704">
    <property type="entry name" value="Glyco_hydro_18"/>
    <property type="match status" value="1"/>
</dbReference>
<dbReference type="InterPro" id="IPR017853">
    <property type="entry name" value="GH"/>
</dbReference>
<dbReference type="EMBL" id="QUSZ01004458">
    <property type="protein sequence ID" value="RHY14194.1"/>
    <property type="molecule type" value="Genomic_DNA"/>
</dbReference>
<dbReference type="CDD" id="cd02871">
    <property type="entry name" value="GH18_chitinase_D-like"/>
    <property type="match status" value="1"/>
</dbReference>
<dbReference type="PANTHER" id="PTHR45708">
    <property type="entry name" value="ENDOCHITINASE"/>
    <property type="match status" value="1"/>
</dbReference>
<dbReference type="GO" id="GO:0005975">
    <property type="term" value="P:carbohydrate metabolic process"/>
    <property type="evidence" value="ECO:0007669"/>
    <property type="project" value="InterPro"/>
</dbReference>
<protein>
    <recommendedName>
        <fullName evidence="1">chitinase</fullName>
        <ecNumber evidence="1">3.2.1.14</ecNumber>
    </recommendedName>
</protein>
<evidence type="ECO:0000256" key="4">
    <source>
        <dbReference type="RuleBase" id="RU000489"/>
    </source>
</evidence>
<dbReference type="PROSITE" id="PS51910">
    <property type="entry name" value="GH18_2"/>
    <property type="match status" value="1"/>
</dbReference>
<dbReference type="InterPro" id="IPR011583">
    <property type="entry name" value="Chitinase_II/V-like_cat"/>
</dbReference>
<keyword evidence="3 4" id="KW-0326">Glycosidase</keyword>
<dbReference type="InterPro" id="IPR001579">
    <property type="entry name" value="Glyco_hydro_18_chit_AS"/>
</dbReference>
<comment type="similarity">
    <text evidence="5">Belongs to the glycosyl hydrolase 18 family.</text>
</comment>
<evidence type="ECO:0000313" key="9">
    <source>
        <dbReference type="Proteomes" id="UP000265427"/>
    </source>
</evidence>
<proteinExistence type="inferred from homology"/>
<feature type="region of interest" description="Disordered" evidence="6">
    <location>
        <begin position="357"/>
        <end position="420"/>
    </location>
</feature>
<name>A0A397B2P1_APHAT</name>
<dbReference type="GO" id="GO:0008843">
    <property type="term" value="F:endochitinase activity"/>
    <property type="evidence" value="ECO:0007669"/>
    <property type="project" value="UniProtKB-EC"/>
</dbReference>
<dbReference type="PROSITE" id="PS01095">
    <property type="entry name" value="GH18_1"/>
    <property type="match status" value="1"/>
</dbReference>
<evidence type="ECO:0000256" key="1">
    <source>
        <dbReference type="ARBA" id="ARBA00012729"/>
    </source>
</evidence>
<dbReference type="InterPro" id="IPR001223">
    <property type="entry name" value="Glyco_hydro18_cat"/>
</dbReference>
<organism evidence="8 9">
    <name type="scientific">Aphanomyces astaci</name>
    <name type="common">Crayfish plague agent</name>
    <dbReference type="NCBI Taxonomy" id="112090"/>
    <lineage>
        <taxon>Eukaryota</taxon>
        <taxon>Sar</taxon>
        <taxon>Stramenopiles</taxon>
        <taxon>Oomycota</taxon>
        <taxon>Saprolegniomycetes</taxon>
        <taxon>Saprolegniales</taxon>
        <taxon>Verrucalvaceae</taxon>
        <taxon>Aphanomyces</taxon>
    </lineage>
</organism>
<dbReference type="PANTHER" id="PTHR45708:SF49">
    <property type="entry name" value="ENDOCHITINASE"/>
    <property type="match status" value="1"/>
</dbReference>
<evidence type="ECO:0000256" key="2">
    <source>
        <dbReference type="ARBA" id="ARBA00022801"/>
    </source>
</evidence>
<dbReference type="AlphaFoldDB" id="A0A397B2P1"/>
<evidence type="ECO:0000256" key="6">
    <source>
        <dbReference type="SAM" id="MobiDB-lite"/>
    </source>
</evidence>
<evidence type="ECO:0000259" key="7">
    <source>
        <dbReference type="PROSITE" id="PS51910"/>
    </source>
</evidence>
<dbReference type="VEuPathDB" id="FungiDB:H257_18235"/>
<dbReference type="Gene3D" id="3.20.20.80">
    <property type="entry name" value="Glycosidases"/>
    <property type="match status" value="1"/>
</dbReference>
<keyword evidence="2 4" id="KW-0378">Hydrolase</keyword>
<reference evidence="8 9" key="1">
    <citation type="submission" date="2018-08" db="EMBL/GenBank/DDBJ databases">
        <title>Aphanomyces genome sequencing and annotation.</title>
        <authorList>
            <person name="Minardi D."/>
            <person name="Oidtmann B."/>
            <person name="Van Der Giezen M."/>
            <person name="Studholme D.J."/>
        </authorList>
    </citation>
    <scope>NUCLEOTIDE SEQUENCE [LARGE SCALE GENOMIC DNA]</scope>
    <source>
        <strain evidence="8 9">Kv</strain>
    </source>
</reference>
<feature type="domain" description="GH18" evidence="7">
    <location>
        <begin position="47"/>
        <end position="357"/>
    </location>
</feature>
<gene>
    <name evidence="8" type="ORF">DYB36_012682</name>
</gene>
<dbReference type="Proteomes" id="UP000265427">
    <property type="component" value="Unassembled WGS sequence"/>
</dbReference>
<dbReference type="InterPro" id="IPR050542">
    <property type="entry name" value="Glycosyl_Hydrlase18_Chitinase"/>
</dbReference>
<evidence type="ECO:0000256" key="5">
    <source>
        <dbReference type="RuleBase" id="RU004453"/>
    </source>
</evidence>
<comment type="caution">
    <text evidence="8">The sequence shown here is derived from an EMBL/GenBank/DDBJ whole genome shotgun (WGS) entry which is preliminary data.</text>
</comment>
<dbReference type="SUPFAM" id="SSF51445">
    <property type="entry name" value="(Trans)glycosidases"/>
    <property type="match status" value="1"/>
</dbReference>
<accession>A0A397B2P1</accession>
<evidence type="ECO:0000313" key="8">
    <source>
        <dbReference type="EMBL" id="RHY14194.1"/>
    </source>
</evidence>
<evidence type="ECO:0000256" key="3">
    <source>
        <dbReference type="ARBA" id="ARBA00023295"/>
    </source>
</evidence>
<feature type="compositionally biased region" description="Low complexity" evidence="6">
    <location>
        <begin position="368"/>
        <end position="420"/>
    </location>
</feature>
<dbReference type="SMART" id="SM00636">
    <property type="entry name" value="Glyco_18"/>
    <property type="match status" value="1"/>
</dbReference>
<sequence>MKSIIISAAILSSVAANSRGFDHHESSPVVLHGNETAVNVGRALPTNNLVGFWHNFKNPSGNTYPLSQISNEWDVINVAFADHLGQGKLAFNLDVNAGTEVQFIADIKALKAKGKIVALSLGGQDGTVSLNDATELANFVTTLYDIITKFGFDGVDIDLEHGVYIGAPIINNLISAMKQLRQKVGPTFYLSMAPEHPNVQGGYASFGGIWGAYLPLVDGLREELTQLHPQYYNNGGFMYVDNKILNEGTVDGLVGGSLMLIEGFKTNYGNGWEFRGLRPDQVSFGVPSGPKSAGRGQATPEVIRRALTCLAQGVGCDTVKPKQPYPTFRGVMTWSINWDRFDNFAFSKPVRAALDSLGGAVPPPPPATSTVTPSAVPTTTRAQTAAPTPSTSSATSVAPTSAPTPSPSASAPTTAPSSVAPVTTASSKVCGKCTNCYYQPTDACFDGWNAQQCASVASFTWCGN</sequence>
<dbReference type="EC" id="3.2.1.14" evidence="1"/>